<dbReference type="PANTHER" id="PTHR30386:SF17">
    <property type="entry name" value="ALKALINE PROTEASE SECRETION PROTEIN APRE"/>
    <property type="match status" value="1"/>
</dbReference>
<keyword evidence="5 9" id="KW-0997">Cell inner membrane</keyword>
<evidence type="ECO:0000256" key="2">
    <source>
        <dbReference type="ARBA" id="ARBA00009477"/>
    </source>
</evidence>
<dbReference type="PRINTS" id="PR01490">
    <property type="entry name" value="RTXTOXIND"/>
</dbReference>
<comment type="subcellular location">
    <subcellularLocation>
        <location evidence="1 9">Cell inner membrane</location>
        <topology evidence="1 9">Single-pass membrane protein</topology>
    </subcellularLocation>
</comment>
<evidence type="ECO:0000313" key="13">
    <source>
        <dbReference type="Proteomes" id="UP000435138"/>
    </source>
</evidence>
<keyword evidence="7" id="KW-1133">Transmembrane helix</keyword>
<accession>A0A6A8AH13</accession>
<evidence type="ECO:0000256" key="8">
    <source>
        <dbReference type="ARBA" id="ARBA00023136"/>
    </source>
</evidence>
<comment type="similarity">
    <text evidence="2 9">Belongs to the membrane fusion protein (MFP) (TC 8.A.1) family.</text>
</comment>
<evidence type="ECO:0000256" key="9">
    <source>
        <dbReference type="RuleBase" id="RU365093"/>
    </source>
</evidence>
<name>A0A6A8AH13_9HYPH</name>
<evidence type="ECO:0000313" key="12">
    <source>
        <dbReference type="EMBL" id="MQY49097.1"/>
    </source>
</evidence>
<feature type="domain" description="AprE-like long alpha-helical hairpin" evidence="10">
    <location>
        <begin position="107"/>
        <end position="295"/>
    </location>
</feature>
<keyword evidence="4 9" id="KW-1003">Cell membrane</keyword>
<protein>
    <recommendedName>
        <fullName evidence="9">Membrane fusion protein (MFP) family protein</fullName>
    </recommendedName>
</protein>
<dbReference type="InterPro" id="IPR058781">
    <property type="entry name" value="HH_AprE-like"/>
</dbReference>
<evidence type="ECO:0000256" key="6">
    <source>
        <dbReference type="ARBA" id="ARBA00022692"/>
    </source>
</evidence>
<dbReference type="AlphaFoldDB" id="A0A6A8AH13"/>
<evidence type="ECO:0000256" key="4">
    <source>
        <dbReference type="ARBA" id="ARBA00022475"/>
    </source>
</evidence>
<organism evidence="12 13">
    <name type="scientific">Endobacterium cereale</name>
    <dbReference type="NCBI Taxonomy" id="2663029"/>
    <lineage>
        <taxon>Bacteria</taxon>
        <taxon>Pseudomonadati</taxon>
        <taxon>Pseudomonadota</taxon>
        <taxon>Alphaproteobacteria</taxon>
        <taxon>Hyphomicrobiales</taxon>
        <taxon>Rhizobiaceae</taxon>
        <taxon>Endobacterium</taxon>
    </lineage>
</organism>
<evidence type="ECO:0000259" key="10">
    <source>
        <dbReference type="Pfam" id="PF25994"/>
    </source>
</evidence>
<dbReference type="InterPro" id="IPR010129">
    <property type="entry name" value="T1SS_HlyD"/>
</dbReference>
<evidence type="ECO:0000259" key="11">
    <source>
        <dbReference type="Pfam" id="PF26002"/>
    </source>
</evidence>
<dbReference type="Gene3D" id="2.40.30.170">
    <property type="match status" value="1"/>
</dbReference>
<evidence type="ECO:0000256" key="1">
    <source>
        <dbReference type="ARBA" id="ARBA00004377"/>
    </source>
</evidence>
<dbReference type="InterPro" id="IPR050739">
    <property type="entry name" value="MFP"/>
</dbReference>
<keyword evidence="6" id="KW-0812">Transmembrane</keyword>
<dbReference type="GO" id="GO:0005886">
    <property type="term" value="C:plasma membrane"/>
    <property type="evidence" value="ECO:0007669"/>
    <property type="project" value="UniProtKB-SubCell"/>
</dbReference>
<evidence type="ECO:0000256" key="3">
    <source>
        <dbReference type="ARBA" id="ARBA00022448"/>
    </source>
</evidence>
<dbReference type="Proteomes" id="UP000435138">
    <property type="component" value="Unassembled WGS sequence"/>
</dbReference>
<gene>
    <name evidence="12" type="ORF">GAO09_23970</name>
</gene>
<dbReference type="NCBIfam" id="TIGR01843">
    <property type="entry name" value="type_I_hlyD"/>
    <property type="match status" value="1"/>
</dbReference>
<dbReference type="Gene3D" id="2.40.50.100">
    <property type="match status" value="1"/>
</dbReference>
<keyword evidence="13" id="KW-1185">Reference proteome</keyword>
<feature type="domain" description="AprE-like beta-barrel" evidence="11">
    <location>
        <begin position="337"/>
        <end position="426"/>
    </location>
</feature>
<dbReference type="PANTHER" id="PTHR30386">
    <property type="entry name" value="MEMBRANE FUSION SUBUNIT OF EMRAB-TOLC MULTIDRUG EFFLUX PUMP"/>
    <property type="match status" value="1"/>
</dbReference>
<sequence>MVNKNIVSVLNSGVADRALVPTLAGQVRGPAIAGLSIVMIFVAGSLGWASTAPIAAGAVAPGVISPDGSRRTVQHLEGGIIEKIMARDGEQVEAGQVLVELQTTQVASTYDMLMEQAQTLTAMRARLTAEQSGSSQVDYSSEFLDRAEDNVQVIIASQEALFQQRRKSFVTQLEIIGDRESQYHEQIKAFQAQVDSAAAQIGLIDEELVGKKSLFRQGLTTKSDVLRLERSKAALAGDRGRAAGSILETQQKIDELATQKVSIEADRSTEISTELEKVRSQYAEVAEKLQASRDVLNRTVIVAPVAGKIVNSRFKTDAGVIRPGEAILDIVPSGEQLLIDVQVSPNDIDVVHPDLPAIVHLSAYSNRGLPRINGLVKSVSADRIVDEKTGQSHFLARVEVLKEDLAKLDQHVILLSGMPAEVTIVTDERTVIEYLLEPFLTAFRRGMREV</sequence>
<dbReference type="RefSeq" id="WP_153358516.1">
    <property type="nucleotide sequence ID" value="NZ_JAYKOO010000008.1"/>
</dbReference>
<dbReference type="GO" id="GO:0015031">
    <property type="term" value="P:protein transport"/>
    <property type="evidence" value="ECO:0007669"/>
    <property type="project" value="InterPro"/>
</dbReference>
<evidence type="ECO:0000256" key="5">
    <source>
        <dbReference type="ARBA" id="ARBA00022519"/>
    </source>
</evidence>
<dbReference type="EMBL" id="WIXI01000050">
    <property type="protein sequence ID" value="MQY49097.1"/>
    <property type="molecule type" value="Genomic_DNA"/>
</dbReference>
<keyword evidence="8" id="KW-0472">Membrane</keyword>
<dbReference type="InterPro" id="IPR058982">
    <property type="entry name" value="Beta-barrel_AprE"/>
</dbReference>
<reference evidence="12 13" key="1">
    <citation type="submission" date="2019-11" db="EMBL/GenBank/DDBJ databases">
        <title>Genome analysis of Rhizobacterium cereale a novel genus and species isolated from maize roots in North Spain.</title>
        <authorList>
            <person name="Menendez E."/>
            <person name="Flores-Felix J.D."/>
            <person name="Ramirez-Bahena M.-H."/>
            <person name="Igual J.M."/>
            <person name="Garcia-Fraile P."/>
            <person name="Peix A."/>
            <person name="Velazquez E."/>
        </authorList>
    </citation>
    <scope>NUCLEOTIDE SEQUENCE [LARGE SCALE GENOMIC DNA]</scope>
    <source>
        <strain evidence="12 13">RZME27</strain>
    </source>
</reference>
<dbReference type="Pfam" id="PF26002">
    <property type="entry name" value="Beta-barrel_AprE"/>
    <property type="match status" value="1"/>
</dbReference>
<dbReference type="Pfam" id="PF25994">
    <property type="entry name" value="HH_AprE"/>
    <property type="match status" value="1"/>
</dbReference>
<evidence type="ECO:0000256" key="7">
    <source>
        <dbReference type="ARBA" id="ARBA00022989"/>
    </source>
</evidence>
<proteinExistence type="inferred from homology"/>
<comment type="caution">
    <text evidence="12">The sequence shown here is derived from an EMBL/GenBank/DDBJ whole genome shotgun (WGS) entry which is preliminary data.</text>
</comment>
<keyword evidence="3 9" id="KW-0813">Transport</keyword>